<feature type="chain" id="PRO_5039451842" description="DUF4352 domain-containing protein" evidence="3">
    <location>
        <begin position="19"/>
        <end position="193"/>
    </location>
</feature>
<dbReference type="Proteomes" id="UP000078148">
    <property type="component" value="Chromosome"/>
</dbReference>
<evidence type="ECO:0000256" key="3">
    <source>
        <dbReference type="SAM" id="SignalP"/>
    </source>
</evidence>
<reference evidence="5 6" key="2">
    <citation type="journal article" date="2016" name="Int. J. Syst. Evol. Microbiol.">
        <title>Paenibacillus bovis sp. nov., isolated from raw yak (Bos grunniens) milk.</title>
        <authorList>
            <person name="Gao C."/>
            <person name="Han J."/>
            <person name="Liu Z."/>
            <person name="Xu X."/>
            <person name="Hang F."/>
            <person name="Wu Z."/>
        </authorList>
    </citation>
    <scope>NUCLEOTIDE SEQUENCE [LARGE SCALE GENOMIC DNA]</scope>
    <source>
        <strain evidence="5 6">BD3526</strain>
    </source>
</reference>
<dbReference type="EMBL" id="CP013023">
    <property type="protein sequence ID" value="ANF97878.1"/>
    <property type="molecule type" value="Genomic_DNA"/>
</dbReference>
<gene>
    <name evidence="5" type="ORF">AR543_18890</name>
</gene>
<keyword evidence="1 3" id="KW-0732">Signal</keyword>
<dbReference type="AlphaFoldDB" id="A0A172ZJV7"/>
<accession>A0A172ZJV7</accession>
<evidence type="ECO:0000259" key="4">
    <source>
        <dbReference type="Pfam" id="PF11611"/>
    </source>
</evidence>
<feature type="compositionally biased region" description="Low complexity" evidence="2">
    <location>
        <begin position="28"/>
        <end position="41"/>
    </location>
</feature>
<organism evidence="5 6">
    <name type="scientific">Paenibacillus bovis</name>
    <dbReference type="NCBI Taxonomy" id="1616788"/>
    <lineage>
        <taxon>Bacteria</taxon>
        <taxon>Bacillati</taxon>
        <taxon>Bacillota</taxon>
        <taxon>Bacilli</taxon>
        <taxon>Bacillales</taxon>
        <taxon>Paenibacillaceae</taxon>
        <taxon>Paenibacillus</taxon>
    </lineage>
</organism>
<keyword evidence="6" id="KW-1185">Reference proteome</keyword>
<feature type="domain" description="DUF4352" evidence="4">
    <location>
        <begin position="59"/>
        <end position="181"/>
    </location>
</feature>
<proteinExistence type="predicted"/>
<evidence type="ECO:0000313" key="5">
    <source>
        <dbReference type="EMBL" id="ANF97878.1"/>
    </source>
</evidence>
<name>A0A172ZJV7_9BACL</name>
<evidence type="ECO:0000256" key="1">
    <source>
        <dbReference type="ARBA" id="ARBA00022729"/>
    </source>
</evidence>
<protein>
    <recommendedName>
        <fullName evidence="4">DUF4352 domain-containing protein</fullName>
    </recommendedName>
</protein>
<feature type="compositionally biased region" description="Basic and acidic residues" evidence="2">
    <location>
        <begin position="42"/>
        <end position="53"/>
    </location>
</feature>
<dbReference type="InterPro" id="IPR029051">
    <property type="entry name" value="DUF4352"/>
</dbReference>
<reference evidence="6" key="1">
    <citation type="submission" date="2015-10" db="EMBL/GenBank/DDBJ databases">
        <title>Genome of Paenibacillus bovis sp. nov.</title>
        <authorList>
            <person name="Wu Z."/>
            <person name="Gao C."/>
            <person name="Liu Z."/>
            <person name="Zheng H."/>
        </authorList>
    </citation>
    <scope>NUCLEOTIDE SEQUENCE [LARGE SCALE GENOMIC DNA]</scope>
    <source>
        <strain evidence="6">BD3526</strain>
    </source>
</reference>
<sequence>MKKAISTLIACAIFGTLAAGSMNSDEPSSTSSSTSSSNTASAKKEGSTAPKQEKKEFYIGDGVSVGGFAVMVHTPEVKSSVGNQYLRQEANGEYWAVPISVINNDKEARMVTMAMFKLVSKDGRSYDSDATAVMYMDSQNKLLLDNINPGVQVDGYIVFDMPTGQKMSNYSMEVSDPFSFTRNNQVLIKLAKK</sequence>
<feature type="signal peptide" evidence="3">
    <location>
        <begin position="1"/>
        <end position="18"/>
    </location>
</feature>
<dbReference type="InterPro" id="IPR029050">
    <property type="entry name" value="Immunoprotect_excell_Ig-like"/>
</dbReference>
<dbReference type="Pfam" id="PF11611">
    <property type="entry name" value="DUF4352"/>
    <property type="match status" value="1"/>
</dbReference>
<dbReference type="Gene3D" id="2.60.40.1240">
    <property type="match status" value="1"/>
</dbReference>
<dbReference type="OrthoDB" id="2607704at2"/>
<evidence type="ECO:0000313" key="6">
    <source>
        <dbReference type="Proteomes" id="UP000078148"/>
    </source>
</evidence>
<evidence type="ECO:0000256" key="2">
    <source>
        <dbReference type="SAM" id="MobiDB-lite"/>
    </source>
</evidence>
<dbReference type="KEGG" id="pbv:AR543_18890"/>
<feature type="region of interest" description="Disordered" evidence="2">
    <location>
        <begin position="21"/>
        <end position="53"/>
    </location>
</feature>
<dbReference type="RefSeq" id="WP_060535971.1">
    <property type="nucleotide sequence ID" value="NZ_CP013023.1"/>
</dbReference>